<evidence type="ECO:0008006" key="4">
    <source>
        <dbReference type="Google" id="ProtNLM"/>
    </source>
</evidence>
<reference evidence="2" key="1">
    <citation type="submission" date="2023-05" db="EMBL/GenBank/DDBJ databases">
        <title>Metabolic capabilities are highly conserved among human nasal-associated Corynebacterium species in pangenomic analyses.</title>
        <authorList>
            <person name="Tran T.H."/>
            <person name="Roberts A.Q."/>
            <person name="Escapa I.F."/>
            <person name="Gao W."/>
            <person name="Conlan S."/>
            <person name="Kong H."/>
            <person name="Segre J.A."/>
            <person name="Kelly M.S."/>
            <person name="Lemon K.P."/>
        </authorList>
    </citation>
    <scope>NUCLEOTIDE SEQUENCE</scope>
    <source>
        <strain evidence="2">KPL2654</strain>
    </source>
</reference>
<dbReference type="Proteomes" id="UP001226160">
    <property type="component" value="Unassembled WGS sequence"/>
</dbReference>
<feature type="compositionally biased region" description="Low complexity" evidence="1">
    <location>
        <begin position="37"/>
        <end position="94"/>
    </location>
</feature>
<dbReference type="AlphaFoldDB" id="A0AAP4BVL7"/>
<sequence>MKPHARKLARTLGISAVIALGVAGCSNPENRPDPQPADSAADSAADSTADAAAGSNAASESAGAGSETGSATASESATSATSSDSASASESTGKSSEKSSGKSTEKSSGKSTDKSSEKSGSQKSSKSSGKSSSSKSSSSKEPTPAADLGYGETIEPTITDGFYRIALPDGSLCELPETVAPGEDGLRCLLNIDKPLKDVNGDMTRGIVFRNGMFTPDEQLSTTEAAEAFMERNDSAEELKGAQATAFAGYSVVAESADEIAFVGATDDGFGTFFIAGQAVSPFWNPTPAWIEAPTIAEYLQRIIAADEKAGRR</sequence>
<gene>
    <name evidence="2" type="ORF">QPX54_07630</name>
</gene>
<evidence type="ECO:0000313" key="2">
    <source>
        <dbReference type="EMBL" id="MDK4326371.1"/>
    </source>
</evidence>
<feature type="compositionally biased region" description="Basic and acidic residues" evidence="1">
    <location>
        <begin position="95"/>
        <end position="117"/>
    </location>
</feature>
<evidence type="ECO:0000256" key="1">
    <source>
        <dbReference type="SAM" id="MobiDB-lite"/>
    </source>
</evidence>
<dbReference type="EMBL" id="JASNVP010000006">
    <property type="protein sequence ID" value="MDK4326371.1"/>
    <property type="molecule type" value="Genomic_DNA"/>
</dbReference>
<dbReference type="RefSeq" id="WP_284589797.1">
    <property type="nucleotide sequence ID" value="NZ_JASNVP010000006.1"/>
</dbReference>
<name>A0AAP4BVL7_9CORY</name>
<proteinExistence type="predicted"/>
<dbReference type="PROSITE" id="PS51257">
    <property type="entry name" value="PROKAR_LIPOPROTEIN"/>
    <property type="match status" value="1"/>
</dbReference>
<feature type="region of interest" description="Disordered" evidence="1">
    <location>
        <begin position="24"/>
        <end position="152"/>
    </location>
</feature>
<comment type="caution">
    <text evidence="2">The sequence shown here is derived from an EMBL/GenBank/DDBJ whole genome shotgun (WGS) entry which is preliminary data.</text>
</comment>
<evidence type="ECO:0000313" key="3">
    <source>
        <dbReference type="Proteomes" id="UP001226160"/>
    </source>
</evidence>
<feature type="compositionally biased region" description="Low complexity" evidence="1">
    <location>
        <begin position="118"/>
        <end position="141"/>
    </location>
</feature>
<organism evidence="2 3">
    <name type="scientific">Corynebacterium propinquum</name>
    <dbReference type="NCBI Taxonomy" id="43769"/>
    <lineage>
        <taxon>Bacteria</taxon>
        <taxon>Bacillati</taxon>
        <taxon>Actinomycetota</taxon>
        <taxon>Actinomycetes</taxon>
        <taxon>Mycobacteriales</taxon>
        <taxon>Corynebacteriaceae</taxon>
        <taxon>Corynebacterium</taxon>
    </lineage>
</organism>
<protein>
    <recommendedName>
        <fullName evidence="4">Lipoprotein</fullName>
    </recommendedName>
</protein>
<accession>A0AAP4BVL7</accession>